<keyword evidence="6" id="KW-1185">Reference proteome</keyword>
<gene>
    <name evidence="5" type="ORF">MM239_14375</name>
</gene>
<dbReference type="EMBL" id="JAKZGP010000041">
    <property type="protein sequence ID" value="MCH7410590.1"/>
    <property type="molecule type" value="Genomic_DNA"/>
</dbReference>
<dbReference type="InterPro" id="IPR018062">
    <property type="entry name" value="HTH_AraC-typ_CS"/>
</dbReference>
<dbReference type="InterPro" id="IPR009057">
    <property type="entry name" value="Homeodomain-like_sf"/>
</dbReference>
<name>A0ABS9V3L5_9BACT</name>
<evidence type="ECO:0000313" key="5">
    <source>
        <dbReference type="EMBL" id="MCH7410590.1"/>
    </source>
</evidence>
<dbReference type="PANTHER" id="PTHR43280">
    <property type="entry name" value="ARAC-FAMILY TRANSCRIPTIONAL REGULATOR"/>
    <property type="match status" value="1"/>
</dbReference>
<keyword evidence="1" id="KW-0805">Transcription regulation</keyword>
<sequence length="194" mass="22581">MEVSFNVDIVKLQKRILKDTFFKMKIDFVFISANEVKINTPINEVIMGELVQLLNPYGISIMSDPKEMLIQKIKNIINEVVKSQEANRSINISEYISERIGYSYRHMSTLFSELTHTTIENYHILQKIEMAKFLISTNQYSITEIAYKLNYSSTAHLSNQFKKKTGMTPSEFQKILLRKKALIHKVSLDTYDTK</sequence>
<dbReference type="Proteomes" id="UP001165489">
    <property type="component" value="Unassembled WGS sequence"/>
</dbReference>
<dbReference type="SUPFAM" id="SSF46689">
    <property type="entry name" value="Homeodomain-like"/>
    <property type="match status" value="1"/>
</dbReference>
<dbReference type="PANTHER" id="PTHR43280:SF2">
    <property type="entry name" value="HTH-TYPE TRANSCRIPTIONAL REGULATOR EXSA"/>
    <property type="match status" value="1"/>
</dbReference>
<dbReference type="Pfam" id="PF12833">
    <property type="entry name" value="HTH_18"/>
    <property type="match status" value="1"/>
</dbReference>
<accession>A0ABS9V3L5</accession>
<proteinExistence type="predicted"/>
<evidence type="ECO:0000256" key="3">
    <source>
        <dbReference type="ARBA" id="ARBA00023163"/>
    </source>
</evidence>
<organism evidence="5 6">
    <name type="scientific">Belliella filtrata</name>
    <dbReference type="NCBI Taxonomy" id="2923435"/>
    <lineage>
        <taxon>Bacteria</taxon>
        <taxon>Pseudomonadati</taxon>
        <taxon>Bacteroidota</taxon>
        <taxon>Cytophagia</taxon>
        <taxon>Cytophagales</taxon>
        <taxon>Cyclobacteriaceae</taxon>
        <taxon>Belliella</taxon>
    </lineage>
</organism>
<dbReference type="RefSeq" id="WP_241348950.1">
    <property type="nucleotide sequence ID" value="NZ_JAKZGP010000041.1"/>
</dbReference>
<evidence type="ECO:0000313" key="6">
    <source>
        <dbReference type="Proteomes" id="UP001165489"/>
    </source>
</evidence>
<protein>
    <submittedName>
        <fullName evidence="5">AraC family transcriptional regulator</fullName>
    </submittedName>
</protein>
<keyword evidence="3" id="KW-0804">Transcription</keyword>
<dbReference type="SMART" id="SM00342">
    <property type="entry name" value="HTH_ARAC"/>
    <property type="match status" value="1"/>
</dbReference>
<evidence type="ECO:0000259" key="4">
    <source>
        <dbReference type="PROSITE" id="PS01124"/>
    </source>
</evidence>
<dbReference type="Gene3D" id="1.10.10.60">
    <property type="entry name" value="Homeodomain-like"/>
    <property type="match status" value="1"/>
</dbReference>
<feature type="domain" description="HTH araC/xylS-type" evidence="4">
    <location>
        <begin position="71"/>
        <end position="175"/>
    </location>
</feature>
<dbReference type="PROSITE" id="PS00041">
    <property type="entry name" value="HTH_ARAC_FAMILY_1"/>
    <property type="match status" value="1"/>
</dbReference>
<dbReference type="PROSITE" id="PS01124">
    <property type="entry name" value="HTH_ARAC_FAMILY_2"/>
    <property type="match status" value="1"/>
</dbReference>
<keyword evidence="2" id="KW-0238">DNA-binding</keyword>
<evidence type="ECO:0000256" key="2">
    <source>
        <dbReference type="ARBA" id="ARBA00023125"/>
    </source>
</evidence>
<evidence type="ECO:0000256" key="1">
    <source>
        <dbReference type="ARBA" id="ARBA00023015"/>
    </source>
</evidence>
<reference evidence="5" key="1">
    <citation type="submission" date="2022-03" db="EMBL/GenBank/DDBJ databases">
        <title>De novo assembled genomes of Belliella spp. (Cyclobacteriaceae) strains.</title>
        <authorList>
            <person name="Szabo A."/>
            <person name="Korponai K."/>
            <person name="Felfoldi T."/>
        </authorList>
    </citation>
    <scope>NUCLEOTIDE SEQUENCE</scope>
    <source>
        <strain evidence="5">DSM 111904</strain>
    </source>
</reference>
<comment type="caution">
    <text evidence="5">The sequence shown here is derived from an EMBL/GenBank/DDBJ whole genome shotgun (WGS) entry which is preliminary data.</text>
</comment>
<dbReference type="InterPro" id="IPR018060">
    <property type="entry name" value="HTH_AraC"/>
</dbReference>